<sequence length="156" mass="18139">MPTGNPRRQAHPEPLKASRQACAYCRQVIPAARRNRTRISKPHGLRPLPTGVTPASQLTIGQNRHSFLLERRRLFFMRLPGFSGRDARFFTVNLQLFFHKNIVDNPSFLHNPNGRSENEFVEKRDIFVEKQVKFPCFFFAANGYPQKIHGFSERLF</sequence>
<reference evidence="1" key="1">
    <citation type="submission" date="2020-10" db="EMBL/GenBank/DDBJ databases">
        <authorList>
            <person name="Gilroy R."/>
        </authorList>
    </citation>
    <scope>NUCLEOTIDE SEQUENCE</scope>
    <source>
        <strain evidence="1">11687</strain>
    </source>
</reference>
<comment type="caution">
    <text evidence="1">The sequence shown here is derived from an EMBL/GenBank/DDBJ whole genome shotgun (WGS) entry which is preliminary data.</text>
</comment>
<protein>
    <submittedName>
        <fullName evidence="1">Uncharacterized protein</fullName>
    </submittedName>
</protein>
<accession>A0A9D1MF24</accession>
<organism evidence="1 2">
    <name type="scientific">Candidatus Scatosoma pullistercoris</name>
    <dbReference type="NCBI Taxonomy" id="2840934"/>
    <lineage>
        <taxon>Bacteria</taxon>
        <taxon>Bacillati</taxon>
        <taxon>Bacillota</taxon>
        <taxon>Clostridia</taxon>
        <taxon>Candidatus Scatosoma</taxon>
    </lineage>
</organism>
<evidence type="ECO:0000313" key="1">
    <source>
        <dbReference type="EMBL" id="HIU59079.1"/>
    </source>
</evidence>
<dbReference type="Proteomes" id="UP000824081">
    <property type="component" value="Unassembled WGS sequence"/>
</dbReference>
<dbReference type="EMBL" id="DVMZ01000083">
    <property type="protein sequence ID" value="HIU59079.1"/>
    <property type="molecule type" value="Genomic_DNA"/>
</dbReference>
<proteinExistence type="predicted"/>
<evidence type="ECO:0000313" key="2">
    <source>
        <dbReference type="Proteomes" id="UP000824081"/>
    </source>
</evidence>
<name>A0A9D1MF24_9FIRM</name>
<dbReference type="AlphaFoldDB" id="A0A9D1MF24"/>
<reference evidence="1" key="2">
    <citation type="journal article" date="2021" name="PeerJ">
        <title>Extensive microbial diversity within the chicken gut microbiome revealed by metagenomics and culture.</title>
        <authorList>
            <person name="Gilroy R."/>
            <person name="Ravi A."/>
            <person name="Getino M."/>
            <person name="Pursley I."/>
            <person name="Horton D.L."/>
            <person name="Alikhan N.F."/>
            <person name="Baker D."/>
            <person name="Gharbi K."/>
            <person name="Hall N."/>
            <person name="Watson M."/>
            <person name="Adriaenssens E.M."/>
            <person name="Foster-Nyarko E."/>
            <person name="Jarju S."/>
            <person name="Secka A."/>
            <person name="Antonio M."/>
            <person name="Oren A."/>
            <person name="Chaudhuri R.R."/>
            <person name="La Ragione R."/>
            <person name="Hildebrand F."/>
            <person name="Pallen M.J."/>
        </authorList>
    </citation>
    <scope>NUCLEOTIDE SEQUENCE</scope>
    <source>
        <strain evidence="1">11687</strain>
    </source>
</reference>
<gene>
    <name evidence="1" type="ORF">IAC57_03150</name>
</gene>